<accession>A0AAD8LC65</accession>
<reference evidence="1" key="1">
    <citation type="journal article" date="2023" name="bioRxiv">
        <title>Improved chromosome-level genome assembly for marigold (Tagetes erecta).</title>
        <authorList>
            <person name="Jiang F."/>
            <person name="Yuan L."/>
            <person name="Wang S."/>
            <person name="Wang H."/>
            <person name="Xu D."/>
            <person name="Wang A."/>
            <person name="Fan W."/>
        </authorList>
    </citation>
    <scope>NUCLEOTIDE SEQUENCE</scope>
    <source>
        <strain evidence="1">WSJ</strain>
        <tissue evidence="1">Leaf</tissue>
    </source>
</reference>
<protein>
    <submittedName>
        <fullName evidence="1">Uncharacterized protein</fullName>
    </submittedName>
</protein>
<name>A0AAD8LC65_TARER</name>
<dbReference type="AlphaFoldDB" id="A0AAD8LC65"/>
<comment type="caution">
    <text evidence="1">The sequence shown here is derived from an EMBL/GenBank/DDBJ whole genome shotgun (WGS) entry which is preliminary data.</text>
</comment>
<dbReference type="EMBL" id="JAUHHV010000001">
    <property type="protein sequence ID" value="KAK1438283.1"/>
    <property type="molecule type" value="Genomic_DNA"/>
</dbReference>
<gene>
    <name evidence="1" type="ORF">QVD17_04090</name>
</gene>
<sequence length="77" mass="9161">MNMHTYKSNRSIRFNFNSSRREKPKLRLSLCKSTKPKQISTSITYVHLQLHYISFVYKNNSTIKATVPSPFFFCFCF</sequence>
<proteinExistence type="predicted"/>
<keyword evidence="2" id="KW-1185">Reference proteome</keyword>
<evidence type="ECO:0000313" key="2">
    <source>
        <dbReference type="Proteomes" id="UP001229421"/>
    </source>
</evidence>
<evidence type="ECO:0000313" key="1">
    <source>
        <dbReference type="EMBL" id="KAK1438283.1"/>
    </source>
</evidence>
<organism evidence="1 2">
    <name type="scientific">Tagetes erecta</name>
    <name type="common">African marigold</name>
    <dbReference type="NCBI Taxonomy" id="13708"/>
    <lineage>
        <taxon>Eukaryota</taxon>
        <taxon>Viridiplantae</taxon>
        <taxon>Streptophyta</taxon>
        <taxon>Embryophyta</taxon>
        <taxon>Tracheophyta</taxon>
        <taxon>Spermatophyta</taxon>
        <taxon>Magnoliopsida</taxon>
        <taxon>eudicotyledons</taxon>
        <taxon>Gunneridae</taxon>
        <taxon>Pentapetalae</taxon>
        <taxon>asterids</taxon>
        <taxon>campanulids</taxon>
        <taxon>Asterales</taxon>
        <taxon>Asteraceae</taxon>
        <taxon>Asteroideae</taxon>
        <taxon>Heliantheae alliance</taxon>
        <taxon>Tageteae</taxon>
        <taxon>Tagetes</taxon>
    </lineage>
</organism>
<dbReference type="Proteomes" id="UP001229421">
    <property type="component" value="Unassembled WGS sequence"/>
</dbReference>